<dbReference type="InterPro" id="IPR003323">
    <property type="entry name" value="OTU_dom"/>
</dbReference>
<dbReference type="Proteomes" id="UP001152795">
    <property type="component" value="Unassembled WGS sequence"/>
</dbReference>
<dbReference type="Gene3D" id="3.90.70.80">
    <property type="match status" value="1"/>
</dbReference>
<dbReference type="PROSITE" id="PS50802">
    <property type="entry name" value="OTU"/>
    <property type="match status" value="1"/>
</dbReference>
<accession>A0A7D9DMQ9</accession>
<evidence type="ECO:0000313" key="1">
    <source>
        <dbReference type="EMBL" id="CAB3988426.1"/>
    </source>
</evidence>
<dbReference type="OrthoDB" id="5989585at2759"/>
<protein>
    <submittedName>
        <fullName evidence="1">Uncharacterized protein</fullName>
    </submittedName>
</protein>
<dbReference type="AlphaFoldDB" id="A0A7D9DMQ9"/>
<organism evidence="1 2">
    <name type="scientific">Paramuricea clavata</name>
    <name type="common">Red gorgonian</name>
    <name type="synonym">Violescent sea-whip</name>
    <dbReference type="NCBI Taxonomy" id="317549"/>
    <lineage>
        <taxon>Eukaryota</taxon>
        <taxon>Metazoa</taxon>
        <taxon>Cnidaria</taxon>
        <taxon>Anthozoa</taxon>
        <taxon>Octocorallia</taxon>
        <taxon>Malacalcyonacea</taxon>
        <taxon>Plexauridae</taxon>
        <taxon>Paramuricea</taxon>
    </lineage>
</organism>
<dbReference type="EMBL" id="CACRXK020001322">
    <property type="protein sequence ID" value="CAB3988426.1"/>
    <property type="molecule type" value="Genomic_DNA"/>
</dbReference>
<reference evidence="1" key="1">
    <citation type="submission" date="2020-04" db="EMBL/GenBank/DDBJ databases">
        <authorList>
            <person name="Alioto T."/>
            <person name="Alioto T."/>
            <person name="Gomez Garrido J."/>
        </authorList>
    </citation>
    <scope>NUCLEOTIDE SEQUENCE</scope>
    <source>
        <strain evidence="1">A484AB</strain>
    </source>
</reference>
<evidence type="ECO:0000313" key="2">
    <source>
        <dbReference type="Proteomes" id="UP001152795"/>
    </source>
</evidence>
<keyword evidence="2" id="KW-1185">Reference proteome</keyword>
<sequence>MASSELPSNLQLRDDLTLLQTAISQNNSDIVVYLKNCYEDYLTRLLVKSNGSGIKNAIGTKRDPFSTALLPRDIPTNLTRIKATGDGNCLFNSVSLLLTGEENVNGILRLLAAAEFF</sequence>
<proteinExistence type="predicted"/>
<name>A0A7D9DMQ9_PARCT</name>
<gene>
    <name evidence="1" type="ORF">PACLA_8A035867</name>
</gene>
<comment type="caution">
    <text evidence="1">The sequence shown here is derived from an EMBL/GenBank/DDBJ whole genome shotgun (WGS) entry which is preliminary data.</text>
</comment>